<organism evidence="6 7">
    <name type="scientific">Dactylosporangium fulvum</name>
    <dbReference type="NCBI Taxonomy" id="53359"/>
    <lineage>
        <taxon>Bacteria</taxon>
        <taxon>Bacillati</taxon>
        <taxon>Actinomycetota</taxon>
        <taxon>Actinomycetes</taxon>
        <taxon>Micromonosporales</taxon>
        <taxon>Micromonosporaceae</taxon>
        <taxon>Dactylosporangium</taxon>
    </lineage>
</organism>
<dbReference type="SUPFAM" id="SSF54368">
    <property type="entry name" value="Glutamine synthetase, N-terminal domain"/>
    <property type="match status" value="1"/>
</dbReference>
<feature type="domain" description="GS catalytic" evidence="5">
    <location>
        <begin position="133"/>
        <end position="480"/>
    </location>
</feature>
<reference evidence="6" key="2">
    <citation type="submission" date="2022-09" db="EMBL/GenBank/DDBJ databases">
        <title>Biosynthetic gene clusters of Dactylosporangioum fulvum.</title>
        <authorList>
            <person name="Caradec T."/>
        </authorList>
    </citation>
    <scope>NUCLEOTIDE SEQUENCE</scope>
    <source>
        <strain evidence="6">NRRL B-16292</strain>
    </source>
</reference>
<dbReference type="InterPro" id="IPR036651">
    <property type="entry name" value="Gln_synt_N_sf"/>
</dbReference>
<evidence type="ECO:0000313" key="6">
    <source>
        <dbReference type="EMBL" id="UWP83366.1"/>
    </source>
</evidence>
<dbReference type="SMART" id="SM01230">
    <property type="entry name" value="Gln-synt_C"/>
    <property type="match status" value="1"/>
</dbReference>
<protein>
    <recommendedName>
        <fullName evidence="5">GS catalytic domain-containing protein</fullName>
    </recommendedName>
</protein>
<keyword evidence="2" id="KW-0436">Ligase</keyword>
<dbReference type="Gene3D" id="3.30.590.10">
    <property type="entry name" value="Glutamine synthetase/guanido kinase, catalytic domain"/>
    <property type="match status" value="1"/>
</dbReference>
<dbReference type="PANTHER" id="PTHR43785">
    <property type="entry name" value="GAMMA-GLUTAMYLPUTRESCINE SYNTHETASE"/>
    <property type="match status" value="1"/>
</dbReference>
<comment type="similarity">
    <text evidence="1 3 4">Belongs to the glutamine synthetase family.</text>
</comment>
<sequence>MRRCRGPLRHQPFLGSRKEQNMKTAYEIDAAHFQLAEKFTDAGVKYAMGAWIDIHGRSKAKVVPIDLLSDLLAGSERYTPRGITGLGSMEPHEDEAVAIPDVSTARVLPWDRRFVWMAADLLREGEEPFDQCPRSILKQQLSRARELGLDFKLGIETELFVFRPSDDPRSSYLAPVARSGGLKPCPAYDAEATLDAADFLDDLVTAMQETGFGVYSFDQEGGDGQYEFDFAYDGALEMADKISFFRTMVRQIAKRHELAVTFMPKPYTEAWGSGHHYNMSVVSADDGRNLMTDDEDPRGIGWSRLAYSFAAGIMRHADALAAVVTPTVNSYKRLNPRLADGTASWAPVWSAYGVQNRSCMLRLPRNRPAIENRVVDSAANTYLAAAFLLAAGLDGIRDSLDPGDPVEVALVDSRDAGKSNGVRLPRNLLEATDAFAASELAATVFPARFITEYVDMKYAEWESFHATVTDWERDRYLYSL</sequence>
<dbReference type="SUPFAM" id="SSF55931">
    <property type="entry name" value="Glutamine synthetase/guanido kinase"/>
    <property type="match status" value="1"/>
</dbReference>
<evidence type="ECO:0000256" key="2">
    <source>
        <dbReference type="ARBA" id="ARBA00022598"/>
    </source>
</evidence>
<name>A0ABY5W5K5_9ACTN</name>
<dbReference type="RefSeq" id="WP_259861151.1">
    <property type="nucleotide sequence ID" value="NZ_BAAAST010000030.1"/>
</dbReference>
<evidence type="ECO:0000256" key="1">
    <source>
        <dbReference type="ARBA" id="ARBA00009897"/>
    </source>
</evidence>
<dbReference type="InterPro" id="IPR008146">
    <property type="entry name" value="Gln_synth_cat_dom"/>
</dbReference>
<dbReference type="PANTHER" id="PTHR43785:SF14">
    <property type="entry name" value="GLUTAMINE SYNTHETASE"/>
    <property type="match status" value="1"/>
</dbReference>
<dbReference type="PROSITE" id="PS51987">
    <property type="entry name" value="GS_CATALYTIC"/>
    <property type="match status" value="1"/>
</dbReference>
<evidence type="ECO:0000256" key="4">
    <source>
        <dbReference type="RuleBase" id="RU000384"/>
    </source>
</evidence>
<dbReference type="Gene3D" id="3.10.20.70">
    <property type="entry name" value="Glutamine synthetase, N-terminal domain"/>
    <property type="match status" value="1"/>
</dbReference>
<keyword evidence="7" id="KW-1185">Reference proteome</keyword>
<accession>A0ABY5W5K5</accession>
<evidence type="ECO:0000313" key="7">
    <source>
        <dbReference type="Proteomes" id="UP001059617"/>
    </source>
</evidence>
<dbReference type="InterPro" id="IPR014746">
    <property type="entry name" value="Gln_synth/guanido_kin_cat_dom"/>
</dbReference>
<reference evidence="6" key="1">
    <citation type="submission" date="2021-04" db="EMBL/GenBank/DDBJ databases">
        <authorList>
            <person name="Hartkoorn R.C."/>
            <person name="Beaudoing E."/>
            <person name="Hot D."/>
        </authorList>
    </citation>
    <scope>NUCLEOTIDE SEQUENCE</scope>
    <source>
        <strain evidence="6">NRRL B-16292</strain>
    </source>
</reference>
<evidence type="ECO:0000259" key="5">
    <source>
        <dbReference type="PROSITE" id="PS51987"/>
    </source>
</evidence>
<evidence type="ECO:0000256" key="3">
    <source>
        <dbReference type="PROSITE-ProRule" id="PRU01331"/>
    </source>
</evidence>
<dbReference type="Pfam" id="PF00120">
    <property type="entry name" value="Gln-synt_C"/>
    <property type="match status" value="1"/>
</dbReference>
<dbReference type="Proteomes" id="UP001059617">
    <property type="component" value="Chromosome"/>
</dbReference>
<dbReference type="EMBL" id="CP073720">
    <property type="protein sequence ID" value="UWP83366.1"/>
    <property type="molecule type" value="Genomic_DNA"/>
</dbReference>
<gene>
    <name evidence="6" type="ORF">Dfulv_03405</name>
</gene>
<proteinExistence type="inferred from homology"/>